<dbReference type="EMBL" id="BNJK01000003">
    <property type="protein sequence ID" value="GHP00773.1"/>
    <property type="molecule type" value="Genomic_DNA"/>
</dbReference>
<gene>
    <name evidence="2" type="ORF">KSF_108200</name>
</gene>
<accession>A0A8J3NAU4</accession>
<organism evidence="2 3">
    <name type="scientific">Reticulibacter mediterranei</name>
    <dbReference type="NCBI Taxonomy" id="2778369"/>
    <lineage>
        <taxon>Bacteria</taxon>
        <taxon>Bacillati</taxon>
        <taxon>Chloroflexota</taxon>
        <taxon>Ktedonobacteria</taxon>
        <taxon>Ktedonobacterales</taxon>
        <taxon>Reticulibacteraceae</taxon>
        <taxon>Reticulibacter</taxon>
    </lineage>
</organism>
<name>A0A8J3NAU4_9CHLR</name>
<keyword evidence="1" id="KW-0812">Transmembrane</keyword>
<dbReference type="RefSeq" id="WP_220211358.1">
    <property type="nucleotide sequence ID" value="NZ_BNJK01000003.1"/>
</dbReference>
<keyword evidence="1" id="KW-0472">Membrane</keyword>
<keyword evidence="3" id="KW-1185">Reference proteome</keyword>
<protein>
    <submittedName>
        <fullName evidence="2">Uncharacterized protein</fullName>
    </submittedName>
</protein>
<evidence type="ECO:0000313" key="3">
    <source>
        <dbReference type="Proteomes" id="UP000597444"/>
    </source>
</evidence>
<dbReference type="Proteomes" id="UP000597444">
    <property type="component" value="Unassembled WGS sequence"/>
</dbReference>
<dbReference type="AlphaFoldDB" id="A0A8J3NAU4"/>
<evidence type="ECO:0000313" key="2">
    <source>
        <dbReference type="EMBL" id="GHP00773.1"/>
    </source>
</evidence>
<comment type="caution">
    <text evidence="2">The sequence shown here is derived from an EMBL/GenBank/DDBJ whole genome shotgun (WGS) entry which is preliminary data.</text>
</comment>
<sequence length="546" mass="61563">MRHDKRSSREDRKGQPTLIVGGAFCLGLLVMSLRYGPQLGLILSQFPALWSIEQNRPVILGLFARMFLTAFVFAAFALAGVLVWYAMKSSRHEVKTPIAHLPQQYQRSQQHVPPFTDTSLPQQPHEVILPSLAPALMQAATQEQTMQSLPILPLPPSAQTPIMSHTHVHTKESNGDAVQEAHHLDQQAEHALPDKHDSGAQGEPTIEIHLLRQVKMDLCIQEKRYPIIIDDLNVRARHLIAYIAWHKGEHVQLGEMRTDVFGSEEADTEQVQSAFSTAKRDIRRRIDEAVERARKELGESVLPKDLDLDLFTLLKGRKYTLASYCQIVDLSFIESQHQIIEGAESAIEQTKTVPQHVKDACDALIKAYKGDFIEDLLDEDADALDPWPQSWAREPFTRLRDYYLTALLYAGEYERKATNYANAAELFARGAMAACNNRIKDGRFDTTVYFSKAGSKRFGPHVVLSEQLIRRALACYGMIGSTTAASRAYALYEKQMLLVWGHWTPQPETTKVKDAVRDQTGAYEFPDTIATPYGMEDEQLLRTESA</sequence>
<feature type="transmembrane region" description="Helical" evidence="1">
    <location>
        <begin position="16"/>
        <end position="37"/>
    </location>
</feature>
<keyword evidence="1" id="KW-1133">Transmembrane helix</keyword>
<feature type="transmembrane region" description="Helical" evidence="1">
    <location>
        <begin position="57"/>
        <end position="85"/>
    </location>
</feature>
<proteinExistence type="predicted"/>
<evidence type="ECO:0000256" key="1">
    <source>
        <dbReference type="SAM" id="Phobius"/>
    </source>
</evidence>
<reference evidence="2" key="1">
    <citation type="submission" date="2020-10" db="EMBL/GenBank/DDBJ databases">
        <title>Taxonomic study of unclassified bacteria belonging to the class Ktedonobacteria.</title>
        <authorList>
            <person name="Yabe S."/>
            <person name="Wang C.M."/>
            <person name="Zheng Y."/>
            <person name="Sakai Y."/>
            <person name="Cavaletti L."/>
            <person name="Monciardini P."/>
            <person name="Donadio S."/>
        </authorList>
    </citation>
    <scope>NUCLEOTIDE SEQUENCE</scope>
    <source>
        <strain evidence="2">ID150040</strain>
    </source>
</reference>